<dbReference type="Proteomes" id="UP000005019">
    <property type="component" value="Unassembled WGS sequence"/>
</dbReference>
<dbReference type="eggNOG" id="COG1529">
    <property type="taxonomic scope" value="Bacteria"/>
</dbReference>
<dbReference type="InterPro" id="IPR046867">
    <property type="entry name" value="AldOxase/xan_DH_MoCoBD2"/>
</dbReference>
<gene>
    <name evidence="2" type="ORF">METUNv1_03499</name>
</gene>
<dbReference type="AlphaFoldDB" id="F5RGQ8"/>
<dbReference type="PROSITE" id="PS51318">
    <property type="entry name" value="TAT"/>
    <property type="match status" value="1"/>
</dbReference>
<accession>F5RGQ8</accession>
<dbReference type="Gene3D" id="3.30.365.10">
    <property type="entry name" value="Aldehyde oxidase/xanthine dehydrogenase, molybdopterin binding domain"/>
    <property type="match status" value="4"/>
</dbReference>
<dbReference type="InterPro" id="IPR052516">
    <property type="entry name" value="N-heterocyclic_Hydroxylase"/>
</dbReference>
<dbReference type="PANTHER" id="PTHR47495">
    <property type="entry name" value="ALDEHYDE DEHYDROGENASE"/>
    <property type="match status" value="1"/>
</dbReference>
<dbReference type="Pfam" id="PF02738">
    <property type="entry name" value="MoCoBD_1"/>
    <property type="match status" value="1"/>
</dbReference>
<organism evidence="2 3">
    <name type="scientific">Methyloversatilis universalis (strain ATCC BAA-1314 / DSM 25237 / JCM 13912 / CCUG 52030 / FAM5)</name>
    <dbReference type="NCBI Taxonomy" id="1000565"/>
    <lineage>
        <taxon>Bacteria</taxon>
        <taxon>Pseudomonadati</taxon>
        <taxon>Pseudomonadota</taxon>
        <taxon>Betaproteobacteria</taxon>
        <taxon>Nitrosomonadales</taxon>
        <taxon>Sterolibacteriaceae</taxon>
        <taxon>Methyloversatilis</taxon>
    </lineage>
</organism>
<dbReference type="SMART" id="SM01008">
    <property type="entry name" value="Ald_Xan_dh_C"/>
    <property type="match status" value="1"/>
</dbReference>
<sequence>MHMIAPNTGLSRRSFLKMGAAAGGGLLIELSLPGARALAADAGPFAPNAFIRIGRDGTVTLVMHKVEMGQGTYTAIPQLIAEELEVPLDAVTLEHAPPDPKYAEPLIGAQITGGSTSIRGAWKPMREAGATARVLLVQAAAKKWNTDAAKLVARDGAVIDATGGRRAPYGELVDIAATLPLPTGVALKDPKDFRLVGRPVRRIDAAGKVNGSARFGIDTVLPGMKVATVAASPVFGGTLAGVDDAAALKVKGVRQVVKLDNAVAVVADHMWAAKQGLAACAPRWKDGAHAKLDTAQIFAQLEKSSESPGAVAHKAGDADAAMKAGARRVDAVYRQPMLAHATMEPINCTVDLKADGLDIWVGTQVPGIAQAVAAQTAGLKPEQVRIHNHLLGGGFGRRLEVDFIAQAVAIGRQVRGPVKVVWTREEDIQHDMYRPPYLDRISAAVDAKGMPVAWTHRIAGSSIMARFFPPAFKDGVDPDAVDGAVELPYAIPAMRVEYLRVEPPAVPTAFWRGVGPTRNGFVVEGFIDELAAAAGQDPVAYRRALVKDGRARAVLDLVAEKSGWGTPLKAADGVRAGRGVALMQVFGSHIAQVAEVEVNADNEVRVRRVTCVIDCGFAVNPLTVAAQMEGGIMFGLTAALWNEITLADGRVQQSNFHDVRMMRMNEAPRIDVHIVPSGEAPGGVGEPGTSVAIPAVVNAVFAATGQRIRTLPIAGQLAAKNT</sequence>
<dbReference type="PIRSF" id="PIRSF036389">
    <property type="entry name" value="IOR_B"/>
    <property type="match status" value="1"/>
</dbReference>
<dbReference type="Pfam" id="PF20256">
    <property type="entry name" value="MoCoBD_2"/>
    <property type="match status" value="2"/>
</dbReference>
<feature type="domain" description="Aldehyde oxidase/xanthine dehydrogenase a/b hammerhead" evidence="1">
    <location>
        <begin position="210"/>
        <end position="288"/>
    </location>
</feature>
<reference evidence="2 3" key="1">
    <citation type="journal article" date="2011" name="J. Bacteriol.">
        <title>Genome sequence of Methyloversatilis universalis FAM5T, a methylotrophic representative of the order Rhodocyclales.</title>
        <authorList>
            <person name="Kittichotirat W."/>
            <person name="Good N.M."/>
            <person name="Hall R."/>
            <person name="Bringel F."/>
            <person name="Lajus A."/>
            <person name="Medigue C."/>
            <person name="Smalley N.E."/>
            <person name="Beck D."/>
            <person name="Bumgarner R."/>
            <person name="Vuilleumier S."/>
            <person name="Kalyuzhnaya M.G."/>
        </authorList>
    </citation>
    <scope>NUCLEOTIDE SEQUENCE [LARGE SCALE GENOMIC DNA]</scope>
    <source>
        <strain evidence="3">ATCC BAA-1314 / JCM 13912 / FAM5</strain>
    </source>
</reference>
<dbReference type="STRING" id="1000565.METUNv1_03499"/>
<keyword evidence="3" id="KW-1185">Reference proteome</keyword>
<dbReference type="InterPro" id="IPR006311">
    <property type="entry name" value="TAT_signal"/>
</dbReference>
<proteinExistence type="predicted"/>
<dbReference type="InterPro" id="IPR008274">
    <property type="entry name" value="AldOxase/xan_DH_MoCoBD1"/>
</dbReference>
<name>F5RGQ8_METUF</name>
<comment type="caution">
    <text evidence="2">The sequence shown here is derived from an EMBL/GenBank/DDBJ whole genome shotgun (WGS) entry which is preliminary data.</text>
</comment>
<dbReference type="InterPro" id="IPR012368">
    <property type="entry name" value="OxRdtase_Mopterin-bd_su_IorB"/>
</dbReference>
<protein>
    <submittedName>
        <fullName evidence="2">Aldehyde oxidase and xanthine dehydrogenase molybdopterin binding protein</fullName>
    </submittedName>
</protein>
<evidence type="ECO:0000259" key="1">
    <source>
        <dbReference type="SMART" id="SM01008"/>
    </source>
</evidence>
<dbReference type="SUPFAM" id="SSF56003">
    <property type="entry name" value="Molybdenum cofactor-binding domain"/>
    <property type="match status" value="2"/>
</dbReference>
<dbReference type="InterPro" id="IPR019546">
    <property type="entry name" value="TAT_signal_bac_arc"/>
</dbReference>
<dbReference type="InterPro" id="IPR037165">
    <property type="entry name" value="AldOxase/xan_DH_Mopterin-bd_sf"/>
</dbReference>
<evidence type="ECO:0000313" key="2">
    <source>
        <dbReference type="EMBL" id="EGK70112.1"/>
    </source>
</evidence>
<dbReference type="PANTHER" id="PTHR47495:SF2">
    <property type="entry name" value="ALDEHYDE DEHYDROGENASE"/>
    <property type="match status" value="1"/>
</dbReference>
<dbReference type="GO" id="GO:0016491">
    <property type="term" value="F:oxidoreductase activity"/>
    <property type="evidence" value="ECO:0007669"/>
    <property type="project" value="InterPro"/>
</dbReference>
<dbReference type="InterPro" id="IPR000674">
    <property type="entry name" value="Ald_Oxase/Xan_DH_a/b"/>
</dbReference>
<evidence type="ECO:0000313" key="3">
    <source>
        <dbReference type="Proteomes" id="UP000005019"/>
    </source>
</evidence>
<dbReference type="EMBL" id="AFHG01000058">
    <property type="protein sequence ID" value="EGK70112.1"/>
    <property type="molecule type" value="Genomic_DNA"/>
</dbReference>
<dbReference type="NCBIfam" id="TIGR01409">
    <property type="entry name" value="TAT_signal_seq"/>
    <property type="match status" value="1"/>
</dbReference>
<dbReference type="RefSeq" id="WP_008063953.1">
    <property type="nucleotide sequence ID" value="NZ_AFHG01000058.1"/>
</dbReference>
<dbReference type="OrthoDB" id="9767994at2"/>